<name>A0ABD1Z0H8_9MARC</name>
<protein>
    <submittedName>
        <fullName evidence="1">Uncharacterized protein</fullName>
    </submittedName>
</protein>
<accession>A0ABD1Z0H8</accession>
<reference evidence="1 2" key="1">
    <citation type="submission" date="2024-09" db="EMBL/GenBank/DDBJ databases">
        <title>Chromosome-scale assembly of Riccia fluitans.</title>
        <authorList>
            <person name="Paukszto L."/>
            <person name="Sawicki J."/>
            <person name="Karawczyk K."/>
            <person name="Piernik-Szablinska J."/>
            <person name="Szczecinska M."/>
            <person name="Mazdziarz M."/>
        </authorList>
    </citation>
    <scope>NUCLEOTIDE SEQUENCE [LARGE SCALE GENOMIC DNA]</scope>
    <source>
        <strain evidence="1">Rf_01</strain>
        <tissue evidence="1">Aerial parts of the thallus</tissue>
    </source>
</reference>
<evidence type="ECO:0000313" key="1">
    <source>
        <dbReference type="EMBL" id="KAL2635472.1"/>
    </source>
</evidence>
<comment type="caution">
    <text evidence="1">The sequence shown here is derived from an EMBL/GenBank/DDBJ whole genome shotgun (WGS) entry which is preliminary data.</text>
</comment>
<dbReference type="Proteomes" id="UP001605036">
    <property type="component" value="Unassembled WGS sequence"/>
</dbReference>
<gene>
    <name evidence="1" type="ORF">R1flu_006951</name>
</gene>
<dbReference type="AlphaFoldDB" id="A0ABD1Z0H8"/>
<dbReference type="EMBL" id="JBHFFA010000003">
    <property type="protein sequence ID" value="KAL2635472.1"/>
    <property type="molecule type" value="Genomic_DNA"/>
</dbReference>
<evidence type="ECO:0000313" key="2">
    <source>
        <dbReference type="Proteomes" id="UP001605036"/>
    </source>
</evidence>
<proteinExistence type="predicted"/>
<keyword evidence="2" id="KW-1185">Reference proteome</keyword>
<sequence length="131" mass="14264">MPGAVGPAARSTGSNPLFIIIIICYQKVEILLLVHFTYPCHSALSQLKLMLGCSQLSVPQLSASANGQPFTGLLPAERTHMSARQLSASANGQPFTLFHPSRLVIRINALNAAVWAQLWPPLLYQNRTIDN</sequence>
<organism evidence="1 2">
    <name type="scientific">Riccia fluitans</name>
    <dbReference type="NCBI Taxonomy" id="41844"/>
    <lineage>
        <taxon>Eukaryota</taxon>
        <taxon>Viridiplantae</taxon>
        <taxon>Streptophyta</taxon>
        <taxon>Embryophyta</taxon>
        <taxon>Marchantiophyta</taxon>
        <taxon>Marchantiopsida</taxon>
        <taxon>Marchantiidae</taxon>
        <taxon>Marchantiales</taxon>
        <taxon>Ricciaceae</taxon>
        <taxon>Riccia</taxon>
    </lineage>
</organism>